<accession>A0A4R5NSY4</accession>
<keyword evidence="3 7" id="KW-0812">Transmembrane</keyword>
<comment type="subcellular location">
    <subcellularLocation>
        <location evidence="1">Cell membrane</location>
        <topology evidence="1">Multi-pass membrane protein</topology>
    </subcellularLocation>
</comment>
<keyword evidence="5 7" id="KW-0472">Membrane</keyword>
<evidence type="ECO:0000259" key="8">
    <source>
        <dbReference type="Pfam" id="PF06738"/>
    </source>
</evidence>
<feature type="transmembrane region" description="Helical" evidence="7">
    <location>
        <begin position="241"/>
        <end position="266"/>
    </location>
</feature>
<feature type="transmembrane region" description="Helical" evidence="7">
    <location>
        <begin position="176"/>
        <end position="196"/>
    </location>
</feature>
<keyword evidence="4 7" id="KW-1133">Transmembrane helix</keyword>
<dbReference type="EMBL" id="PUFP01000018">
    <property type="protein sequence ID" value="TDG80238.1"/>
    <property type="molecule type" value="Genomic_DNA"/>
</dbReference>
<dbReference type="GO" id="GO:0022857">
    <property type="term" value="F:transmembrane transporter activity"/>
    <property type="evidence" value="ECO:0007669"/>
    <property type="project" value="InterPro"/>
</dbReference>
<feature type="transmembrane region" description="Helical" evidence="7">
    <location>
        <begin position="202"/>
        <end position="220"/>
    </location>
</feature>
<name>A0A4R5NSY4_LENBU</name>
<evidence type="ECO:0000256" key="2">
    <source>
        <dbReference type="ARBA" id="ARBA00022475"/>
    </source>
</evidence>
<dbReference type="PANTHER" id="PTHR34390">
    <property type="entry name" value="UPF0442 PROTEIN YJJB-RELATED"/>
    <property type="match status" value="1"/>
</dbReference>
<evidence type="ECO:0000256" key="4">
    <source>
        <dbReference type="ARBA" id="ARBA00022989"/>
    </source>
</evidence>
<dbReference type="PANTHER" id="PTHR34390:SF2">
    <property type="entry name" value="SUCCINATE TRANSPORTER SUBUNIT YJJP-RELATED"/>
    <property type="match status" value="1"/>
</dbReference>
<proteinExistence type="inferred from homology"/>
<feature type="domain" description="Threonine/serine exporter-like N-terminal" evidence="8">
    <location>
        <begin position="23"/>
        <end position="258"/>
    </location>
</feature>
<keyword evidence="2" id="KW-1003">Cell membrane</keyword>
<evidence type="ECO:0000256" key="1">
    <source>
        <dbReference type="ARBA" id="ARBA00004651"/>
    </source>
</evidence>
<gene>
    <name evidence="9" type="ORF">C5L32_001663</name>
</gene>
<dbReference type="GO" id="GO:0015744">
    <property type="term" value="P:succinate transport"/>
    <property type="evidence" value="ECO:0007669"/>
    <property type="project" value="TreeGrafter"/>
</dbReference>
<dbReference type="GO" id="GO:0005886">
    <property type="term" value="C:plasma membrane"/>
    <property type="evidence" value="ECO:0007669"/>
    <property type="project" value="UniProtKB-SubCell"/>
</dbReference>
<sequence>MQRDFSRGESMDQSISEDELIAVCGKVGKILLTSGAETSRVEGTVEYIGRAAHYDISCHATITDLFVGVKNQTKTHLVKVRLGDFNLEKVDEINTMSRKFVTGQIDFAELKRTIDQIDKKVIDFTWPEKVFGAAMVSVAPMLLFKATWADLSLAFFVGIFGYLAAALSSPRIKTPYVAAGLGGFTVGFLAAVLQSLGIATNAGNIIVSALMPLVPGVAITNSFREIIDRNTISGVVRAVDALIIAGSIGAGVVLGVGLSGIIFHLIGGGL</sequence>
<evidence type="ECO:0000256" key="6">
    <source>
        <dbReference type="ARBA" id="ARBA00034125"/>
    </source>
</evidence>
<protein>
    <recommendedName>
        <fullName evidence="8">Threonine/serine exporter-like N-terminal domain-containing protein</fullName>
    </recommendedName>
</protein>
<dbReference type="InterPro" id="IPR050539">
    <property type="entry name" value="ThrE_Dicarb/AminoAcid_Exp"/>
</dbReference>
<dbReference type="AlphaFoldDB" id="A0A4R5NSY4"/>
<evidence type="ECO:0000256" key="3">
    <source>
        <dbReference type="ARBA" id="ARBA00022692"/>
    </source>
</evidence>
<organism evidence="9 10">
    <name type="scientific">Lentilactobacillus buchneri DSM 20057</name>
    <dbReference type="NCBI Taxonomy" id="1423728"/>
    <lineage>
        <taxon>Bacteria</taxon>
        <taxon>Bacillati</taxon>
        <taxon>Bacillota</taxon>
        <taxon>Bacilli</taxon>
        <taxon>Lactobacillales</taxon>
        <taxon>Lactobacillaceae</taxon>
        <taxon>Lentilactobacillus</taxon>
    </lineage>
</organism>
<feature type="transmembrane region" description="Helical" evidence="7">
    <location>
        <begin position="153"/>
        <end position="169"/>
    </location>
</feature>
<evidence type="ECO:0000256" key="7">
    <source>
        <dbReference type="SAM" id="Phobius"/>
    </source>
</evidence>
<evidence type="ECO:0000313" key="10">
    <source>
        <dbReference type="Proteomes" id="UP000295181"/>
    </source>
</evidence>
<dbReference type="Pfam" id="PF06738">
    <property type="entry name" value="ThrE"/>
    <property type="match status" value="1"/>
</dbReference>
<dbReference type="Proteomes" id="UP000295181">
    <property type="component" value="Unassembled WGS sequence"/>
</dbReference>
<evidence type="ECO:0000256" key="5">
    <source>
        <dbReference type="ARBA" id="ARBA00023136"/>
    </source>
</evidence>
<comment type="caution">
    <text evidence="9">The sequence shown here is derived from an EMBL/GenBank/DDBJ whole genome shotgun (WGS) entry which is preliminary data.</text>
</comment>
<evidence type="ECO:0000313" key="9">
    <source>
        <dbReference type="EMBL" id="TDG80238.1"/>
    </source>
</evidence>
<comment type="similarity">
    <text evidence="6">Belongs to the ThrE exporter (TC 2.A.79) family.</text>
</comment>
<dbReference type="InterPro" id="IPR010619">
    <property type="entry name" value="ThrE-like_N"/>
</dbReference>
<reference evidence="9 10" key="1">
    <citation type="journal article" date="2019" name="Appl. Microbiol. Biotechnol.">
        <title>Uncovering carbohydrate metabolism through a genotype-phenotype association study of 56 lactic acid bacteria genomes.</title>
        <authorList>
            <person name="Buron-Moles G."/>
            <person name="Chailyan A."/>
            <person name="Dolejs I."/>
            <person name="Forster J."/>
            <person name="Miks M.H."/>
        </authorList>
    </citation>
    <scope>NUCLEOTIDE SEQUENCE [LARGE SCALE GENOMIC DNA]</scope>
    <source>
        <strain evidence="9 10">ATCC 4005</strain>
    </source>
</reference>